<dbReference type="RefSeq" id="WP_015849527.1">
    <property type="nucleotide sequence ID" value="NZ_LGFD01000020.1"/>
</dbReference>
<dbReference type="AlphaFoldDB" id="A0A101ELG6"/>
<evidence type="ECO:0008006" key="3">
    <source>
        <dbReference type="Google" id="ProtNLM"/>
    </source>
</evidence>
<name>A0A101ELG6_9EURY</name>
<sequence length="76" mass="9131">MIVVEKAKISIEKEILKLLKEKDELTVAFITRFLNERGVECTRQKVEKTLEKMFIAGLVEFFYKNGNHRRHYRLME</sequence>
<reference evidence="2" key="1">
    <citation type="journal article" date="2015" name="MBio">
        <title>Genome-Resolved Metagenomic Analysis Reveals Roles for Candidate Phyla and Other Microbial Community Members in Biogeochemical Transformations in Oil Reservoirs.</title>
        <authorList>
            <person name="Hu P."/>
            <person name="Tom L."/>
            <person name="Singh A."/>
            <person name="Thomas B.C."/>
            <person name="Baker B.J."/>
            <person name="Piceno Y.M."/>
            <person name="Andersen G.L."/>
            <person name="Banfield J.F."/>
        </authorList>
    </citation>
    <scope>NUCLEOTIDE SEQUENCE [LARGE SCALE GENOMIC DNA]</scope>
</reference>
<dbReference type="OMA" id="ECTRQKV"/>
<evidence type="ECO:0000313" key="1">
    <source>
        <dbReference type="EMBL" id="KUK17557.1"/>
    </source>
</evidence>
<gene>
    <name evidence="1" type="ORF">XD54_1150</name>
</gene>
<comment type="caution">
    <text evidence="1">The sequence shown here is derived from an EMBL/GenBank/DDBJ whole genome shotgun (WGS) entry which is preliminary data.</text>
</comment>
<evidence type="ECO:0000313" key="2">
    <source>
        <dbReference type="Proteomes" id="UP000053911"/>
    </source>
</evidence>
<dbReference type="Proteomes" id="UP000053911">
    <property type="component" value="Unassembled WGS sequence"/>
</dbReference>
<protein>
    <recommendedName>
        <fullName evidence="3">ArsR family transcriptional regulator</fullName>
    </recommendedName>
</protein>
<dbReference type="GeneID" id="8096253"/>
<proteinExistence type="predicted"/>
<organism evidence="1 2">
    <name type="scientific">Thermococcus sibiricus</name>
    <dbReference type="NCBI Taxonomy" id="172049"/>
    <lineage>
        <taxon>Archaea</taxon>
        <taxon>Methanobacteriati</taxon>
        <taxon>Methanobacteriota</taxon>
        <taxon>Thermococci</taxon>
        <taxon>Thermococcales</taxon>
        <taxon>Thermococcaceae</taxon>
        <taxon>Thermococcus</taxon>
    </lineage>
</organism>
<dbReference type="EMBL" id="LGFD01000020">
    <property type="protein sequence ID" value="KUK17557.1"/>
    <property type="molecule type" value="Genomic_DNA"/>
</dbReference>
<accession>A0A101ELG6</accession>
<dbReference type="PATRIC" id="fig|172049.5.peg.2109"/>